<dbReference type="RefSeq" id="XP_062703617.1">
    <property type="nucleotide sequence ID" value="XM_062847633.1"/>
</dbReference>
<dbReference type="Proteomes" id="UP000069940">
    <property type="component" value="Unassembled WGS sequence"/>
</dbReference>
<feature type="domain" description="CCHC-type" evidence="2">
    <location>
        <begin position="222"/>
        <end position="240"/>
    </location>
</feature>
<feature type="compositionally biased region" description="Low complexity" evidence="1">
    <location>
        <begin position="366"/>
        <end position="375"/>
    </location>
</feature>
<dbReference type="SMART" id="SM00343">
    <property type="entry name" value="ZnF_C2HC"/>
    <property type="match status" value="3"/>
</dbReference>
<evidence type="ECO:0000313" key="4">
    <source>
        <dbReference type="Proteomes" id="UP000069940"/>
    </source>
</evidence>
<organism evidence="3 4">
    <name type="scientific">Aedes albopictus</name>
    <name type="common">Asian tiger mosquito</name>
    <name type="synonym">Stegomyia albopicta</name>
    <dbReference type="NCBI Taxonomy" id="7160"/>
    <lineage>
        <taxon>Eukaryota</taxon>
        <taxon>Metazoa</taxon>
        <taxon>Ecdysozoa</taxon>
        <taxon>Arthropoda</taxon>
        <taxon>Hexapoda</taxon>
        <taxon>Insecta</taxon>
        <taxon>Pterygota</taxon>
        <taxon>Neoptera</taxon>
        <taxon>Endopterygota</taxon>
        <taxon>Diptera</taxon>
        <taxon>Nematocera</taxon>
        <taxon>Culicoidea</taxon>
        <taxon>Culicidae</taxon>
        <taxon>Culicinae</taxon>
        <taxon>Aedini</taxon>
        <taxon>Aedes</taxon>
        <taxon>Stegomyia</taxon>
    </lineage>
</organism>
<dbReference type="Gene3D" id="4.10.60.10">
    <property type="entry name" value="Zinc finger, CCHC-type"/>
    <property type="match status" value="1"/>
</dbReference>
<sequence length="386" mass="42753">MAPPKGGGKKKKGSEAQPKLDGHREGPKFVVVKRMDVMDGSFEKVSPIFIHKGIKSICGEPLNIIKLRDGTLLVKTKSISQANQLLRGKMMFDMEIAVEENAKLNQTKGIVTCADLRYATEEEIMEDLQDQGVASVEVMKRKKDGKLVTTNSYILTFKSTGVPESVKVGFHHLSVRLFIPRPMRCYKCQFFGHSSKFCSREEVCSNCCQVGHTSKDCSGQTLCRNCGSLEHASWSNKCKVFAAEQEITRIKVTENVSIREARELYKARYPNNTNTYSEVVRNSQVQISISQPPANDPKDLSKSSVTQQQRSDSQLSPTNTTNTDSDLEGATAMDYQVAKISRSLSPNTNDHDEYEHDVKRMKAAPSSSSGSSRSSAYDVSLSSNGL</sequence>
<dbReference type="SUPFAM" id="SSF57756">
    <property type="entry name" value="Retrovirus zinc finger-like domains"/>
    <property type="match status" value="1"/>
</dbReference>
<dbReference type="GeneID" id="134286066"/>
<evidence type="ECO:0000259" key="2">
    <source>
        <dbReference type="SMART" id="SM00343"/>
    </source>
</evidence>
<reference evidence="4" key="1">
    <citation type="journal article" date="2015" name="Proc. Natl. Acad. Sci. U.S.A.">
        <title>Genome sequence of the Asian Tiger mosquito, Aedes albopictus, reveals insights into its biology, genetics, and evolution.</title>
        <authorList>
            <person name="Chen X.G."/>
            <person name="Jiang X."/>
            <person name="Gu J."/>
            <person name="Xu M."/>
            <person name="Wu Y."/>
            <person name="Deng Y."/>
            <person name="Zhang C."/>
            <person name="Bonizzoni M."/>
            <person name="Dermauw W."/>
            <person name="Vontas J."/>
            <person name="Armbruster P."/>
            <person name="Huang X."/>
            <person name="Yang Y."/>
            <person name="Zhang H."/>
            <person name="He W."/>
            <person name="Peng H."/>
            <person name="Liu Y."/>
            <person name="Wu K."/>
            <person name="Chen J."/>
            <person name="Lirakis M."/>
            <person name="Topalis P."/>
            <person name="Van Leeuwen T."/>
            <person name="Hall A.B."/>
            <person name="Jiang X."/>
            <person name="Thorpe C."/>
            <person name="Mueller R.L."/>
            <person name="Sun C."/>
            <person name="Waterhouse R.M."/>
            <person name="Yan G."/>
            <person name="Tu Z.J."/>
            <person name="Fang X."/>
            <person name="James A.A."/>
        </authorList>
    </citation>
    <scope>NUCLEOTIDE SEQUENCE [LARGE SCALE GENOMIC DNA]</scope>
    <source>
        <strain evidence="4">Foshan</strain>
    </source>
</reference>
<feature type="region of interest" description="Disordered" evidence="1">
    <location>
        <begin position="289"/>
        <end position="386"/>
    </location>
</feature>
<name>A0ABM1XP67_AEDAL</name>
<feature type="domain" description="CCHC-type" evidence="2">
    <location>
        <begin position="203"/>
        <end position="219"/>
    </location>
</feature>
<reference evidence="3" key="2">
    <citation type="submission" date="2025-05" db="UniProtKB">
        <authorList>
            <consortium name="EnsemblMetazoa"/>
        </authorList>
    </citation>
    <scope>IDENTIFICATION</scope>
    <source>
        <strain evidence="3">Foshan</strain>
    </source>
</reference>
<evidence type="ECO:0000256" key="1">
    <source>
        <dbReference type="SAM" id="MobiDB-lite"/>
    </source>
</evidence>
<feature type="region of interest" description="Disordered" evidence="1">
    <location>
        <begin position="1"/>
        <end position="25"/>
    </location>
</feature>
<dbReference type="InterPro" id="IPR036875">
    <property type="entry name" value="Znf_CCHC_sf"/>
</dbReference>
<dbReference type="EnsemblMetazoa" id="AALFPA23_001504.R38685">
    <property type="protein sequence ID" value="AALFPA23_001504.P38685"/>
    <property type="gene ID" value="AALFPA23_001504"/>
</dbReference>
<evidence type="ECO:0000313" key="3">
    <source>
        <dbReference type="EnsemblMetazoa" id="AALFPA23_001504.P38685"/>
    </source>
</evidence>
<feature type="compositionally biased region" description="Basic and acidic residues" evidence="1">
    <location>
        <begin position="349"/>
        <end position="360"/>
    </location>
</feature>
<accession>A0ABM1XP67</accession>
<proteinExistence type="predicted"/>
<keyword evidence="4" id="KW-1185">Reference proteome</keyword>
<dbReference type="InterPro" id="IPR001878">
    <property type="entry name" value="Znf_CCHC"/>
</dbReference>
<feature type="compositionally biased region" description="Polar residues" evidence="1">
    <location>
        <begin position="302"/>
        <end position="324"/>
    </location>
</feature>
<protein>
    <recommendedName>
        <fullName evidence="2">CCHC-type domain-containing protein</fullName>
    </recommendedName>
</protein>
<feature type="domain" description="CCHC-type" evidence="2">
    <location>
        <begin position="184"/>
        <end position="200"/>
    </location>
</feature>